<dbReference type="Gramene" id="RZC56174">
    <property type="protein sequence ID" value="RZC56174"/>
    <property type="gene ID" value="C5167_015024"/>
</dbReference>
<dbReference type="EMBL" id="CM010717">
    <property type="protein sequence ID" value="RZC56174.1"/>
    <property type="molecule type" value="Genomic_DNA"/>
</dbReference>
<sequence>MVKLHATAARRAGRWKINLGVASPAVVDAVKYDLGFYGLTCSESLAFWYDFFCCLDRVEKHYKSMVSNTFHGIRNTLLDVTGDFARIHFGLSMEFNIEALLTIYLVSLVLQMDNALIDDQWTSVRLFLSCGLNTGVKSIKLVKEAFGRKYEWKFMNFLEFWTSVVCAYSSEPDFRPLVYPFAQSHCCSFRYFDSWIFTDDEQPSRSKRTMDSGDDVHAVFGIDAQFLIKKCTHYEI</sequence>
<protein>
    <submittedName>
        <fullName evidence="1">Uncharacterized protein</fullName>
    </submittedName>
</protein>
<reference evidence="1 2" key="1">
    <citation type="journal article" date="2018" name="Science">
        <title>The opium poppy genome and morphinan production.</title>
        <authorList>
            <person name="Guo L."/>
            <person name="Winzer T."/>
            <person name="Yang X."/>
            <person name="Li Y."/>
            <person name="Ning Z."/>
            <person name="He Z."/>
            <person name="Teodor R."/>
            <person name="Lu Y."/>
            <person name="Bowser T.A."/>
            <person name="Graham I.A."/>
            <person name="Ye K."/>
        </authorList>
    </citation>
    <scope>NUCLEOTIDE SEQUENCE [LARGE SCALE GENOMIC DNA]</scope>
    <source>
        <strain evidence="2">cv. HN1</strain>
        <tissue evidence="1">Leaves</tissue>
    </source>
</reference>
<name>A0A4Y7J4U9_PAPSO</name>
<organism evidence="1 2">
    <name type="scientific">Papaver somniferum</name>
    <name type="common">Opium poppy</name>
    <dbReference type="NCBI Taxonomy" id="3469"/>
    <lineage>
        <taxon>Eukaryota</taxon>
        <taxon>Viridiplantae</taxon>
        <taxon>Streptophyta</taxon>
        <taxon>Embryophyta</taxon>
        <taxon>Tracheophyta</taxon>
        <taxon>Spermatophyta</taxon>
        <taxon>Magnoliopsida</taxon>
        <taxon>Ranunculales</taxon>
        <taxon>Papaveraceae</taxon>
        <taxon>Papaveroideae</taxon>
        <taxon>Papaver</taxon>
    </lineage>
</organism>
<evidence type="ECO:0000313" key="2">
    <source>
        <dbReference type="Proteomes" id="UP000316621"/>
    </source>
</evidence>
<dbReference type="AlphaFoldDB" id="A0A4Y7J4U9"/>
<keyword evidence="2" id="KW-1185">Reference proteome</keyword>
<proteinExistence type="predicted"/>
<evidence type="ECO:0000313" key="1">
    <source>
        <dbReference type="EMBL" id="RZC56174.1"/>
    </source>
</evidence>
<gene>
    <name evidence="1" type="ORF">C5167_015024</name>
</gene>
<dbReference type="Proteomes" id="UP000316621">
    <property type="component" value="Chromosome 3"/>
</dbReference>
<accession>A0A4Y7J4U9</accession>
<dbReference type="STRING" id="3469.A0A4Y7J4U9"/>